<keyword evidence="2" id="KW-1003">Cell membrane</keyword>
<evidence type="ECO:0000259" key="11">
    <source>
        <dbReference type="PROSITE" id="PS50885"/>
    </source>
</evidence>
<keyword evidence="5 9" id="KW-1133">Transmembrane helix</keyword>
<dbReference type="SMART" id="SM00304">
    <property type="entry name" value="HAMP"/>
    <property type="match status" value="1"/>
</dbReference>
<evidence type="ECO:0000313" key="13">
    <source>
        <dbReference type="Proteomes" id="UP000317365"/>
    </source>
</evidence>
<comment type="similarity">
    <text evidence="7">Belongs to the methyl-accepting chemotaxis (MCP) protein family.</text>
</comment>
<feature type="domain" description="HAMP" evidence="11">
    <location>
        <begin position="348"/>
        <end position="400"/>
    </location>
</feature>
<proteinExistence type="inferred from homology"/>
<dbReference type="PANTHER" id="PTHR43531">
    <property type="entry name" value="PROTEIN ICFG"/>
    <property type="match status" value="1"/>
</dbReference>
<protein>
    <recommendedName>
        <fullName evidence="14">Chemotaxis protein</fullName>
    </recommendedName>
</protein>
<dbReference type="GO" id="GO:0007165">
    <property type="term" value="P:signal transduction"/>
    <property type="evidence" value="ECO:0007669"/>
    <property type="project" value="UniProtKB-KW"/>
</dbReference>
<evidence type="ECO:0000256" key="7">
    <source>
        <dbReference type="ARBA" id="ARBA00029447"/>
    </source>
</evidence>
<evidence type="ECO:0000256" key="5">
    <source>
        <dbReference type="ARBA" id="ARBA00022989"/>
    </source>
</evidence>
<evidence type="ECO:0008006" key="14">
    <source>
        <dbReference type="Google" id="ProtNLM"/>
    </source>
</evidence>
<evidence type="ECO:0000256" key="2">
    <source>
        <dbReference type="ARBA" id="ARBA00022475"/>
    </source>
</evidence>
<dbReference type="KEGG" id="rhg:EXZ61_13680"/>
<feature type="transmembrane region" description="Helical" evidence="9">
    <location>
        <begin position="325"/>
        <end position="349"/>
    </location>
</feature>
<dbReference type="InterPro" id="IPR004090">
    <property type="entry name" value="Chemotax_Me-accpt_rcpt"/>
</dbReference>
<dbReference type="Gene3D" id="3.30.450.20">
    <property type="entry name" value="PAS domain"/>
    <property type="match status" value="1"/>
</dbReference>
<evidence type="ECO:0000256" key="3">
    <source>
        <dbReference type="ARBA" id="ARBA00022500"/>
    </source>
</evidence>
<keyword evidence="3" id="KW-0145">Chemotaxis</keyword>
<sequence>MMTSSAKPLSVSAWLQPGVTVMQQFPMRTKLLFMSALLIVPLLMVGYAQLSTLMESYHTTRSEITGLRVVSLLTDAATEVQVHRAELLLSGKPEFDAARSQTQQRLAAAVGAVDLVVQKEPQLDLKPAWSALRSDLQGLATSTTGGTDAAGLAKHTKAVDDLRKLALYAGETSTLVLDPYADAYFLQNVLVEDAIPWIEAVSRTRAVGAAWMAQASDKANHAASLATLVGLVDARSSAISEKFAAIRRAGRDDIPKEGAQAVAASQAFTALAAQSVGQEPSAEVAKAIFESGGKALEEGRAFRKQASALLLRILEERASGILSQIVILGGISLIGLLAMMYLMAGFYFATIQSLEKLHVALIAGTAGNLATKIDTSGKDEMATISGEFEKMLEVLSTLVANVRSASAMVTHVGGQLVEDGHLLSQRTQSQAVSLEEATSNVGEVSETVARNSEAAQEVSLMTKSLQQEAEHASGLMGQTVGGMEELQATSGRMSEIIGTIDGIAFQTNLLALNAAVEAARAGEQGKGFAVVAAEVRALARRSQTSAAEIRHLIVDSTNRVGTTVKAIQSVNTLMSSLVTGISEIAQNVDAMAQGSVKQSIALGEVVQAVGDLDKVTIENSGLVDRTSHRSSRLMQRSRQLEEAVTHIQLRQGTADEALNMAQRAHELIQRVGFEGASEAFHNPNSGFVDRDLYVFVFDRAGVYRVMGADRTRVGTSLFDAPGLDAQQLLDDAWDRCDKGGGWVEYNIVNPVTGEVKGKTSFVLPIDSERLVGCGAYRSLVDA</sequence>
<feature type="transmembrane region" description="Helical" evidence="9">
    <location>
        <begin position="31"/>
        <end position="50"/>
    </location>
</feature>
<dbReference type="Gene3D" id="6.10.340.10">
    <property type="match status" value="1"/>
</dbReference>
<dbReference type="Proteomes" id="UP000317365">
    <property type="component" value="Chromosome"/>
</dbReference>
<feature type="domain" description="Methyl-accepting transducer" evidence="10">
    <location>
        <begin position="405"/>
        <end position="634"/>
    </location>
</feature>
<evidence type="ECO:0000256" key="9">
    <source>
        <dbReference type="SAM" id="Phobius"/>
    </source>
</evidence>
<dbReference type="GO" id="GO:0004888">
    <property type="term" value="F:transmembrane signaling receptor activity"/>
    <property type="evidence" value="ECO:0007669"/>
    <property type="project" value="InterPro"/>
</dbReference>
<dbReference type="Pfam" id="PF17200">
    <property type="entry name" value="sCache_2"/>
    <property type="match status" value="1"/>
</dbReference>
<dbReference type="GO" id="GO:0006935">
    <property type="term" value="P:chemotaxis"/>
    <property type="evidence" value="ECO:0007669"/>
    <property type="project" value="UniProtKB-KW"/>
</dbReference>
<dbReference type="EMBL" id="CP036282">
    <property type="protein sequence ID" value="QDL55133.1"/>
    <property type="molecule type" value="Genomic_DNA"/>
</dbReference>
<dbReference type="PROSITE" id="PS50111">
    <property type="entry name" value="CHEMOTAXIS_TRANSDUC_2"/>
    <property type="match status" value="1"/>
</dbReference>
<comment type="subcellular location">
    <subcellularLocation>
        <location evidence="1">Cell membrane</location>
        <topology evidence="1">Multi-pass membrane protein</topology>
    </subcellularLocation>
</comment>
<evidence type="ECO:0000256" key="8">
    <source>
        <dbReference type="PROSITE-ProRule" id="PRU00284"/>
    </source>
</evidence>
<organism evidence="12 13">
    <name type="scientific">Rhodoferax aquaticus</name>
    <dbReference type="NCBI Taxonomy" id="2527691"/>
    <lineage>
        <taxon>Bacteria</taxon>
        <taxon>Pseudomonadati</taxon>
        <taxon>Pseudomonadota</taxon>
        <taxon>Betaproteobacteria</taxon>
        <taxon>Burkholderiales</taxon>
        <taxon>Comamonadaceae</taxon>
        <taxon>Rhodoferax</taxon>
    </lineage>
</organism>
<evidence type="ECO:0000313" key="12">
    <source>
        <dbReference type="EMBL" id="QDL55133.1"/>
    </source>
</evidence>
<dbReference type="AlphaFoldDB" id="A0A515ER80"/>
<evidence type="ECO:0000256" key="6">
    <source>
        <dbReference type="ARBA" id="ARBA00023136"/>
    </source>
</evidence>
<dbReference type="CDD" id="cd11386">
    <property type="entry name" value="MCP_signal"/>
    <property type="match status" value="1"/>
</dbReference>
<accession>A0A515ER80</accession>
<dbReference type="InterPro" id="IPR033480">
    <property type="entry name" value="sCache_2"/>
</dbReference>
<dbReference type="RefSeq" id="WP_142812293.1">
    <property type="nucleotide sequence ID" value="NZ_CP036282.1"/>
</dbReference>
<evidence type="ECO:0000256" key="1">
    <source>
        <dbReference type="ARBA" id="ARBA00004651"/>
    </source>
</evidence>
<dbReference type="PRINTS" id="PR00260">
    <property type="entry name" value="CHEMTRNSDUCR"/>
</dbReference>
<keyword evidence="6 9" id="KW-0472">Membrane</keyword>
<name>A0A515ER80_9BURK</name>
<reference evidence="13" key="1">
    <citation type="submission" date="2019-02" db="EMBL/GenBank/DDBJ databases">
        <title>Complete genome sequence of Rhodoferax sp. Gr-4.</title>
        <authorList>
            <person name="Jin L."/>
        </authorList>
    </citation>
    <scope>NUCLEOTIDE SEQUENCE [LARGE SCALE GENOMIC DNA]</scope>
    <source>
        <strain evidence="13">Gr-4</strain>
    </source>
</reference>
<dbReference type="SMART" id="SM00283">
    <property type="entry name" value="MA"/>
    <property type="match status" value="1"/>
</dbReference>
<dbReference type="GO" id="GO:0005886">
    <property type="term" value="C:plasma membrane"/>
    <property type="evidence" value="ECO:0007669"/>
    <property type="project" value="UniProtKB-SubCell"/>
</dbReference>
<dbReference type="InterPro" id="IPR004089">
    <property type="entry name" value="MCPsignal_dom"/>
</dbReference>
<gene>
    <name evidence="12" type="ORF">EXZ61_13680</name>
</gene>
<dbReference type="Pfam" id="PF00015">
    <property type="entry name" value="MCPsignal"/>
    <property type="match status" value="1"/>
</dbReference>
<dbReference type="PANTHER" id="PTHR43531:SF11">
    <property type="entry name" value="METHYL-ACCEPTING CHEMOTAXIS PROTEIN 3"/>
    <property type="match status" value="1"/>
</dbReference>
<keyword evidence="4 9" id="KW-0812">Transmembrane</keyword>
<evidence type="ECO:0000259" key="10">
    <source>
        <dbReference type="PROSITE" id="PS50111"/>
    </source>
</evidence>
<dbReference type="Gene3D" id="1.10.287.950">
    <property type="entry name" value="Methyl-accepting chemotaxis protein"/>
    <property type="match status" value="1"/>
</dbReference>
<dbReference type="InterPro" id="IPR003660">
    <property type="entry name" value="HAMP_dom"/>
</dbReference>
<keyword evidence="8" id="KW-0807">Transducer</keyword>
<keyword evidence="13" id="KW-1185">Reference proteome</keyword>
<evidence type="ECO:0000256" key="4">
    <source>
        <dbReference type="ARBA" id="ARBA00022692"/>
    </source>
</evidence>
<dbReference type="InterPro" id="IPR051310">
    <property type="entry name" value="MCP_chemotaxis"/>
</dbReference>
<dbReference type="SUPFAM" id="SSF58104">
    <property type="entry name" value="Methyl-accepting chemotaxis protein (MCP) signaling domain"/>
    <property type="match status" value="1"/>
</dbReference>
<dbReference type="PROSITE" id="PS50885">
    <property type="entry name" value="HAMP"/>
    <property type="match status" value="1"/>
</dbReference>
<reference evidence="13" key="2">
    <citation type="journal article" date="2020" name="Int. J. Syst. Evol. Microbiol.">
        <title>Genomic insights into a novel species Rhodoferax aquaticus sp. nov., isolated from freshwater.</title>
        <authorList>
            <person name="Li T."/>
            <person name="Zhuo Y."/>
            <person name="Jin C.Z."/>
            <person name="Wu X."/>
            <person name="Ko S.R."/>
            <person name="Jin F.J."/>
            <person name="Ahn C.Y."/>
            <person name="Oh H.M."/>
            <person name="Lee H.G."/>
            <person name="Jin L."/>
        </authorList>
    </citation>
    <scope>NUCLEOTIDE SEQUENCE [LARGE SCALE GENOMIC DNA]</scope>
    <source>
        <strain evidence="13">Gr-4</strain>
    </source>
</reference>